<name>A0AA38MH32_9CUCU</name>
<reference evidence="1" key="1">
    <citation type="journal article" date="2023" name="G3 (Bethesda)">
        <title>Whole genome assemblies of Zophobas morio and Tenebrio molitor.</title>
        <authorList>
            <person name="Kaur S."/>
            <person name="Stinson S.A."/>
            <person name="diCenzo G.C."/>
        </authorList>
    </citation>
    <scope>NUCLEOTIDE SEQUENCE</scope>
    <source>
        <strain evidence="1">QUZm001</strain>
    </source>
</reference>
<dbReference type="AlphaFoldDB" id="A0AA38MH32"/>
<organism evidence="1 2">
    <name type="scientific">Zophobas morio</name>
    <dbReference type="NCBI Taxonomy" id="2755281"/>
    <lineage>
        <taxon>Eukaryota</taxon>
        <taxon>Metazoa</taxon>
        <taxon>Ecdysozoa</taxon>
        <taxon>Arthropoda</taxon>
        <taxon>Hexapoda</taxon>
        <taxon>Insecta</taxon>
        <taxon>Pterygota</taxon>
        <taxon>Neoptera</taxon>
        <taxon>Endopterygota</taxon>
        <taxon>Coleoptera</taxon>
        <taxon>Polyphaga</taxon>
        <taxon>Cucujiformia</taxon>
        <taxon>Tenebrionidae</taxon>
        <taxon>Zophobas</taxon>
    </lineage>
</organism>
<dbReference type="EMBL" id="JALNTZ010000004">
    <property type="protein sequence ID" value="KAJ3655778.1"/>
    <property type="molecule type" value="Genomic_DNA"/>
</dbReference>
<protein>
    <submittedName>
        <fullName evidence="1">Uncharacterized protein</fullName>
    </submittedName>
</protein>
<keyword evidence="2" id="KW-1185">Reference proteome</keyword>
<proteinExistence type="predicted"/>
<evidence type="ECO:0000313" key="1">
    <source>
        <dbReference type="EMBL" id="KAJ3655778.1"/>
    </source>
</evidence>
<accession>A0AA38MH32</accession>
<gene>
    <name evidence="1" type="ORF">Zmor_014891</name>
</gene>
<sequence>MSTVEELKIQRKQIKGSITRHETAVNRFKDTDDVLLLEIRLAELTNLFKTYNEIQGKLEMLQEASDENYANNLESENDKERDKVETHYFNLVNKIKSILLTLQLDTSGENNKRCDSV</sequence>
<dbReference type="Proteomes" id="UP001168821">
    <property type="component" value="Unassembled WGS sequence"/>
</dbReference>
<evidence type="ECO:0000313" key="2">
    <source>
        <dbReference type="Proteomes" id="UP001168821"/>
    </source>
</evidence>
<comment type="caution">
    <text evidence="1">The sequence shown here is derived from an EMBL/GenBank/DDBJ whole genome shotgun (WGS) entry which is preliminary data.</text>
</comment>